<organism evidence="1 2">
    <name type="scientific">Paenibacillus graminis</name>
    <dbReference type="NCBI Taxonomy" id="189425"/>
    <lineage>
        <taxon>Bacteria</taxon>
        <taxon>Bacillati</taxon>
        <taxon>Bacillota</taxon>
        <taxon>Bacilli</taxon>
        <taxon>Bacillales</taxon>
        <taxon>Paenibacillaceae</taxon>
        <taxon>Paenibacillus</taxon>
    </lineage>
</organism>
<accession>A0A089LZR3</accession>
<dbReference type="AlphaFoldDB" id="A0A089LZR3"/>
<dbReference type="NCBIfam" id="NF033536">
    <property type="entry name" value="lasso_PqqD_Bac"/>
    <property type="match status" value="1"/>
</dbReference>
<dbReference type="InterPro" id="IPR008792">
    <property type="entry name" value="PQQD"/>
</dbReference>
<dbReference type="Gene3D" id="1.10.10.1150">
    <property type="entry name" value="Coenzyme PQQ synthesis protein D (PqqD)"/>
    <property type="match status" value="1"/>
</dbReference>
<dbReference type="EMBL" id="CP009287">
    <property type="protein sequence ID" value="AIQ67006.1"/>
    <property type="molecule type" value="Genomic_DNA"/>
</dbReference>
<name>A0A089LZR3_9BACL</name>
<dbReference type="KEGG" id="pgm:PGRAT_04595"/>
<gene>
    <name evidence="1" type="ORF">PGRAT_04595</name>
</gene>
<evidence type="ECO:0000313" key="2">
    <source>
        <dbReference type="Proteomes" id="UP000029500"/>
    </source>
</evidence>
<sequence>MNMNTADVLSLESVLVQREGNIASDMDGEKVMLNVKNGKYYNLGEVGGEIWTALASPVTAGRVVEIIRETFEVPEEIARQDVFVFLQSLLDEDLAGIVSQP</sequence>
<dbReference type="STRING" id="189425.PGRAT_04595"/>
<keyword evidence="2" id="KW-1185">Reference proteome</keyword>
<dbReference type="HOGENOM" id="CLU_159325_2_0_9"/>
<proteinExistence type="predicted"/>
<dbReference type="Pfam" id="PF05402">
    <property type="entry name" value="PqqD"/>
    <property type="match status" value="1"/>
</dbReference>
<evidence type="ECO:0000313" key="1">
    <source>
        <dbReference type="EMBL" id="AIQ67006.1"/>
    </source>
</evidence>
<protein>
    <submittedName>
        <fullName evidence="1">Metallophosphoesterase</fullName>
    </submittedName>
</protein>
<dbReference type="RefSeq" id="WP_025705314.1">
    <property type="nucleotide sequence ID" value="NZ_CP009287.1"/>
</dbReference>
<dbReference type="eggNOG" id="ENOG5033BC0">
    <property type="taxonomic scope" value="Bacteria"/>
</dbReference>
<dbReference type="InterPro" id="IPR041881">
    <property type="entry name" value="PqqD_sf"/>
</dbReference>
<reference evidence="1 2" key="1">
    <citation type="submission" date="2014-08" db="EMBL/GenBank/DDBJ databases">
        <title>Comparative genomics of the Paenibacillus odorifer group.</title>
        <authorList>
            <person name="den Bakker H.C."/>
            <person name="Tsai Y.-C."/>
            <person name="Martin N."/>
            <person name="Korlach J."/>
            <person name="Wiedmann M."/>
        </authorList>
    </citation>
    <scope>NUCLEOTIDE SEQUENCE [LARGE SCALE GENOMIC DNA]</scope>
    <source>
        <strain evidence="1 2">DSM 15220</strain>
    </source>
</reference>
<dbReference type="OrthoDB" id="1495225at2"/>
<dbReference type="Proteomes" id="UP000029500">
    <property type="component" value="Chromosome"/>
</dbReference>